<dbReference type="EC" id="3.1.3.2" evidence="2 5"/>
<organism evidence="9 10">
    <name type="scientific">Candidatus Cryptobacteroides intestinavium</name>
    <dbReference type="NCBI Taxonomy" id="2840766"/>
    <lineage>
        <taxon>Bacteria</taxon>
        <taxon>Pseudomonadati</taxon>
        <taxon>Bacteroidota</taxon>
        <taxon>Bacteroidia</taxon>
        <taxon>Bacteroidales</taxon>
        <taxon>Candidatus Cryptobacteroides</taxon>
    </lineage>
</organism>
<reference evidence="9" key="2">
    <citation type="journal article" date="2021" name="PeerJ">
        <title>Extensive microbial diversity within the chicken gut microbiome revealed by metagenomics and culture.</title>
        <authorList>
            <person name="Gilroy R."/>
            <person name="Ravi A."/>
            <person name="Getino M."/>
            <person name="Pursley I."/>
            <person name="Horton D.L."/>
            <person name="Alikhan N.F."/>
            <person name="Baker D."/>
            <person name="Gharbi K."/>
            <person name="Hall N."/>
            <person name="Watson M."/>
            <person name="Adriaenssens E.M."/>
            <person name="Foster-Nyarko E."/>
            <person name="Jarju S."/>
            <person name="Secka A."/>
            <person name="Antonio M."/>
            <person name="Oren A."/>
            <person name="Chaudhuri R.R."/>
            <person name="La Ragione R."/>
            <person name="Hildebrand F."/>
            <person name="Pallen M.J."/>
        </authorList>
    </citation>
    <scope>NUCLEOTIDE SEQUENCE</scope>
    <source>
        <strain evidence="9">B1-20833</strain>
    </source>
</reference>
<protein>
    <recommendedName>
        <fullName evidence="2 5">acid phosphatase</fullName>
        <ecNumber evidence="2 5">3.1.3.2</ecNumber>
    </recommendedName>
</protein>
<evidence type="ECO:0000256" key="2">
    <source>
        <dbReference type="ARBA" id="ARBA00012646"/>
    </source>
</evidence>
<evidence type="ECO:0000259" key="8">
    <source>
        <dbReference type="Pfam" id="PF00149"/>
    </source>
</evidence>
<dbReference type="PANTHER" id="PTHR10161:SF14">
    <property type="entry name" value="TARTRATE-RESISTANT ACID PHOSPHATASE TYPE 5"/>
    <property type="match status" value="1"/>
</dbReference>
<name>A0A9D9EP71_9BACT</name>
<dbReference type="InterPro" id="IPR051558">
    <property type="entry name" value="Metallophosphoesterase_PAP"/>
</dbReference>
<dbReference type="Gene3D" id="3.60.21.10">
    <property type="match status" value="1"/>
</dbReference>
<sequence>MISLKKTILLFLAAPLLAASCCGDGVQKTEDLTAEWAALEKPLNFYLVNDTGRNGYYDQKPIAATMGQMAETIDIEFIVGAGDIHHFEGVRSVSDPLWMTNYELIYSHPDLMIPWYTICGNHEYRGNTQAPVDYSKVSARWNMPSKYYTFVKEEDGVTVRIVMTDTCPIIDKYREDTEKYGDASKEDYVKQLEWLDKVLSEADEDWVLVVGHHPIYAYTDKSESERTDLQERLDTVIRKYGNVDMYLCGHIHTFQHIRKNGIDYVVNSSGSLSRDDVQPVDGTVFCSNKSGYSLITADENELDLHMLDKDGHILHTVTRTR</sequence>
<comment type="caution">
    <text evidence="9">The sequence shown here is derived from an EMBL/GenBank/DDBJ whole genome shotgun (WGS) entry which is preliminary data.</text>
</comment>
<dbReference type="EMBL" id="JADIMI010000011">
    <property type="protein sequence ID" value="MBO8451497.1"/>
    <property type="molecule type" value="Genomic_DNA"/>
</dbReference>
<evidence type="ECO:0000256" key="1">
    <source>
        <dbReference type="ARBA" id="ARBA00000032"/>
    </source>
</evidence>
<evidence type="ECO:0000256" key="6">
    <source>
        <dbReference type="PIRSR" id="PIRSR000898-1"/>
    </source>
</evidence>
<evidence type="ECO:0000313" key="10">
    <source>
        <dbReference type="Proteomes" id="UP000823661"/>
    </source>
</evidence>
<comment type="catalytic activity">
    <reaction evidence="1 5">
        <text>a phosphate monoester + H2O = an alcohol + phosphate</text>
        <dbReference type="Rhea" id="RHEA:15017"/>
        <dbReference type="ChEBI" id="CHEBI:15377"/>
        <dbReference type="ChEBI" id="CHEBI:30879"/>
        <dbReference type="ChEBI" id="CHEBI:43474"/>
        <dbReference type="ChEBI" id="CHEBI:67140"/>
        <dbReference type="EC" id="3.1.3.2"/>
    </reaction>
</comment>
<accession>A0A9D9EP71</accession>
<dbReference type="SUPFAM" id="SSF56300">
    <property type="entry name" value="Metallo-dependent phosphatases"/>
    <property type="match status" value="1"/>
</dbReference>
<feature type="domain" description="Calcineurin-like phosphoesterase" evidence="8">
    <location>
        <begin position="44"/>
        <end position="253"/>
    </location>
</feature>
<feature type="binding site" evidence="6">
    <location>
        <position position="250"/>
    </location>
    <ligand>
        <name>Fe cation</name>
        <dbReference type="ChEBI" id="CHEBI:24875"/>
        <label>2</label>
    </ligand>
</feature>
<dbReference type="PROSITE" id="PS51257">
    <property type="entry name" value="PROKAR_LIPOPROTEIN"/>
    <property type="match status" value="1"/>
</dbReference>
<dbReference type="AlphaFoldDB" id="A0A9D9EP71"/>
<dbReference type="Pfam" id="PF00149">
    <property type="entry name" value="Metallophos"/>
    <property type="match status" value="1"/>
</dbReference>
<feature type="binding site" evidence="6">
    <location>
        <position position="50"/>
    </location>
    <ligand>
        <name>Fe cation</name>
        <dbReference type="ChEBI" id="CHEBI:24875"/>
        <label>1</label>
    </ligand>
</feature>
<feature type="signal peptide" evidence="7">
    <location>
        <begin position="1"/>
        <end position="18"/>
    </location>
</feature>
<dbReference type="InterPro" id="IPR029052">
    <property type="entry name" value="Metallo-depent_PP-like"/>
</dbReference>
<reference evidence="9" key="1">
    <citation type="submission" date="2020-10" db="EMBL/GenBank/DDBJ databases">
        <authorList>
            <person name="Gilroy R."/>
        </authorList>
    </citation>
    <scope>NUCLEOTIDE SEQUENCE</scope>
    <source>
        <strain evidence="9">B1-20833</strain>
    </source>
</reference>
<evidence type="ECO:0000256" key="4">
    <source>
        <dbReference type="ARBA" id="ARBA00022801"/>
    </source>
</evidence>
<dbReference type="Proteomes" id="UP000823661">
    <property type="component" value="Unassembled WGS sequence"/>
</dbReference>
<feature type="binding site" evidence="6">
    <location>
        <position position="121"/>
    </location>
    <ligand>
        <name>Fe cation</name>
        <dbReference type="ChEBI" id="CHEBI:24875"/>
        <label>2</label>
    </ligand>
</feature>
<feature type="binding site" evidence="6">
    <location>
        <position position="83"/>
    </location>
    <ligand>
        <name>Fe cation</name>
        <dbReference type="ChEBI" id="CHEBI:24875"/>
        <label>2</label>
    </ligand>
</feature>
<dbReference type="PIRSF" id="PIRSF000898">
    <property type="entry name" value="Acid_Ptase_5"/>
    <property type="match status" value="1"/>
</dbReference>
<keyword evidence="6" id="KW-0479">Metal-binding</keyword>
<evidence type="ECO:0000256" key="5">
    <source>
        <dbReference type="PIRNR" id="PIRNR000898"/>
    </source>
</evidence>
<keyword evidence="5 6" id="KW-0408">Iron</keyword>
<dbReference type="PANTHER" id="PTHR10161">
    <property type="entry name" value="TARTRATE-RESISTANT ACID PHOSPHATASE TYPE 5"/>
    <property type="match status" value="1"/>
</dbReference>
<feature type="chain" id="PRO_5038855763" description="acid phosphatase" evidence="7">
    <location>
        <begin position="19"/>
        <end position="321"/>
    </location>
</feature>
<dbReference type="InterPro" id="IPR024927">
    <property type="entry name" value="Acid_PPase"/>
</dbReference>
<keyword evidence="4 5" id="KW-0378">Hydrolase</keyword>
<feature type="binding site" evidence="6">
    <location>
        <position position="212"/>
    </location>
    <ligand>
        <name>Fe cation</name>
        <dbReference type="ChEBI" id="CHEBI:24875"/>
        <label>2</label>
    </ligand>
</feature>
<gene>
    <name evidence="9" type="ORF">IAC06_01255</name>
</gene>
<evidence type="ECO:0000256" key="7">
    <source>
        <dbReference type="SAM" id="SignalP"/>
    </source>
</evidence>
<feature type="binding site" evidence="6">
    <location>
        <position position="83"/>
    </location>
    <ligand>
        <name>Fe cation</name>
        <dbReference type="ChEBI" id="CHEBI:24875"/>
        <label>1</label>
    </ligand>
</feature>
<feature type="binding site" evidence="6">
    <location>
        <position position="252"/>
    </location>
    <ligand>
        <name>Fe cation</name>
        <dbReference type="ChEBI" id="CHEBI:24875"/>
        <label>1</label>
    </ligand>
</feature>
<comment type="cofactor">
    <cofactor evidence="6">
        <name>Fe cation</name>
        <dbReference type="ChEBI" id="CHEBI:24875"/>
    </cofactor>
    <text evidence="6">Binds 2 iron ions per subunit.</text>
</comment>
<evidence type="ECO:0000256" key="3">
    <source>
        <dbReference type="ARBA" id="ARBA00022729"/>
    </source>
</evidence>
<evidence type="ECO:0000313" key="9">
    <source>
        <dbReference type="EMBL" id="MBO8451497.1"/>
    </source>
</evidence>
<proteinExistence type="predicted"/>
<dbReference type="GO" id="GO:0046872">
    <property type="term" value="F:metal ion binding"/>
    <property type="evidence" value="ECO:0007669"/>
    <property type="project" value="UniProtKB-KW"/>
</dbReference>
<dbReference type="GO" id="GO:0003993">
    <property type="term" value="F:acid phosphatase activity"/>
    <property type="evidence" value="ECO:0007669"/>
    <property type="project" value="UniProtKB-UniRule"/>
</dbReference>
<keyword evidence="3 7" id="KW-0732">Signal</keyword>
<dbReference type="InterPro" id="IPR004843">
    <property type="entry name" value="Calcineurin-like_PHP"/>
</dbReference>